<protein>
    <submittedName>
        <fullName evidence="1">Uncharacterized protein</fullName>
    </submittedName>
</protein>
<accession>A0A0E9RRE7</accession>
<reference evidence="1" key="1">
    <citation type="submission" date="2014-11" db="EMBL/GenBank/DDBJ databases">
        <authorList>
            <person name="Amaro Gonzalez C."/>
        </authorList>
    </citation>
    <scope>NUCLEOTIDE SEQUENCE</scope>
</reference>
<name>A0A0E9RRE7_ANGAN</name>
<reference evidence="1" key="2">
    <citation type="journal article" date="2015" name="Fish Shellfish Immunol.">
        <title>Early steps in the European eel (Anguilla anguilla)-Vibrio vulnificus interaction in the gills: Role of the RtxA13 toxin.</title>
        <authorList>
            <person name="Callol A."/>
            <person name="Pajuelo D."/>
            <person name="Ebbesson L."/>
            <person name="Teles M."/>
            <person name="MacKenzie S."/>
            <person name="Amaro C."/>
        </authorList>
    </citation>
    <scope>NUCLEOTIDE SEQUENCE</scope>
</reference>
<evidence type="ECO:0000313" key="1">
    <source>
        <dbReference type="EMBL" id="JAH30955.1"/>
    </source>
</evidence>
<proteinExistence type="predicted"/>
<organism evidence="1">
    <name type="scientific">Anguilla anguilla</name>
    <name type="common">European freshwater eel</name>
    <name type="synonym">Muraena anguilla</name>
    <dbReference type="NCBI Taxonomy" id="7936"/>
    <lineage>
        <taxon>Eukaryota</taxon>
        <taxon>Metazoa</taxon>
        <taxon>Chordata</taxon>
        <taxon>Craniata</taxon>
        <taxon>Vertebrata</taxon>
        <taxon>Euteleostomi</taxon>
        <taxon>Actinopterygii</taxon>
        <taxon>Neopterygii</taxon>
        <taxon>Teleostei</taxon>
        <taxon>Anguilliformes</taxon>
        <taxon>Anguillidae</taxon>
        <taxon>Anguilla</taxon>
    </lineage>
</organism>
<dbReference type="AlphaFoldDB" id="A0A0E9RRE7"/>
<sequence>MLTQASVSCLVRCTAGRVVNTLCIMGKV</sequence>
<dbReference type="EMBL" id="GBXM01077622">
    <property type="protein sequence ID" value="JAH30955.1"/>
    <property type="molecule type" value="Transcribed_RNA"/>
</dbReference>